<gene>
    <name evidence="2" type="ORF">P167DRAFT_172994</name>
</gene>
<dbReference type="InterPro" id="IPR011990">
    <property type="entry name" value="TPR-like_helical_dom_sf"/>
</dbReference>
<organism evidence="2 3">
    <name type="scientific">Morchella conica CCBAS932</name>
    <dbReference type="NCBI Taxonomy" id="1392247"/>
    <lineage>
        <taxon>Eukaryota</taxon>
        <taxon>Fungi</taxon>
        <taxon>Dikarya</taxon>
        <taxon>Ascomycota</taxon>
        <taxon>Pezizomycotina</taxon>
        <taxon>Pezizomycetes</taxon>
        <taxon>Pezizales</taxon>
        <taxon>Morchellaceae</taxon>
        <taxon>Morchella</taxon>
    </lineage>
</organism>
<evidence type="ECO:0000313" key="2">
    <source>
        <dbReference type="EMBL" id="RPB11997.1"/>
    </source>
</evidence>
<dbReference type="Gene3D" id="1.25.40.10">
    <property type="entry name" value="Tetratricopeptide repeat domain"/>
    <property type="match status" value="1"/>
</dbReference>
<name>A0A3N4KN92_9PEZI</name>
<evidence type="ECO:0000313" key="3">
    <source>
        <dbReference type="Proteomes" id="UP000277580"/>
    </source>
</evidence>
<dbReference type="AlphaFoldDB" id="A0A3N4KN92"/>
<dbReference type="Proteomes" id="UP000277580">
    <property type="component" value="Unassembled WGS sequence"/>
</dbReference>
<dbReference type="STRING" id="1392247.A0A3N4KN92"/>
<feature type="region of interest" description="Disordered" evidence="1">
    <location>
        <begin position="1"/>
        <end position="26"/>
    </location>
</feature>
<dbReference type="OrthoDB" id="9991317at2759"/>
<dbReference type="InParanoid" id="A0A3N4KN92"/>
<evidence type="ECO:0000256" key="1">
    <source>
        <dbReference type="SAM" id="MobiDB-lite"/>
    </source>
</evidence>
<keyword evidence="3" id="KW-1185">Reference proteome</keyword>
<reference evidence="2 3" key="1">
    <citation type="journal article" date="2018" name="Nat. Ecol. Evol.">
        <title>Pezizomycetes genomes reveal the molecular basis of ectomycorrhizal truffle lifestyle.</title>
        <authorList>
            <person name="Murat C."/>
            <person name="Payen T."/>
            <person name="Noel B."/>
            <person name="Kuo A."/>
            <person name="Morin E."/>
            <person name="Chen J."/>
            <person name="Kohler A."/>
            <person name="Krizsan K."/>
            <person name="Balestrini R."/>
            <person name="Da Silva C."/>
            <person name="Montanini B."/>
            <person name="Hainaut M."/>
            <person name="Levati E."/>
            <person name="Barry K.W."/>
            <person name="Belfiori B."/>
            <person name="Cichocki N."/>
            <person name="Clum A."/>
            <person name="Dockter R.B."/>
            <person name="Fauchery L."/>
            <person name="Guy J."/>
            <person name="Iotti M."/>
            <person name="Le Tacon F."/>
            <person name="Lindquist E.A."/>
            <person name="Lipzen A."/>
            <person name="Malagnac F."/>
            <person name="Mello A."/>
            <person name="Molinier V."/>
            <person name="Miyauchi S."/>
            <person name="Poulain J."/>
            <person name="Riccioni C."/>
            <person name="Rubini A."/>
            <person name="Sitrit Y."/>
            <person name="Splivallo R."/>
            <person name="Traeger S."/>
            <person name="Wang M."/>
            <person name="Zifcakova L."/>
            <person name="Wipf D."/>
            <person name="Zambonelli A."/>
            <person name="Paolocci F."/>
            <person name="Nowrousian M."/>
            <person name="Ottonello S."/>
            <person name="Baldrian P."/>
            <person name="Spatafora J.W."/>
            <person name="Henrissat B."/>
            <person name="Nagy L.G."/>
            <person name="Aury J.M."/>
            <person name="Wincker P."/>
            <person name="Grigoriev I.V."/>
            <person name="Bonfante P."/>
            <person name="Martin F.M."/>
        </authorList>
    </citation>
    <scope>NUCLEOTIDE SEQUENCE [LARGE SCALE GENOMIC DNA]</scope>
    <source>
        <strain evidence="2 3">CCBAS932</strain>
    </source>
</reference>
<accession>A0A3N4KN92</accession>
<proteinExistence type="predicted"/>
<dbReference type="EMBL" id="ML119131">
    <property type="protein sequence ID" value="RPB11997.1"/>
    <property type="molecule type" value="Genomic_DNA"/>
</dbReference>
<protein>
    <submittedName>
        <fullName evidence="2">Uncharacterized protein</fullName>
    </submittedName>
</protein>
<sequence>MENDHHEATVKPSPPSQPAHRPARGWLGCRDLSPDEQFLFLTIMADPFQPDIMHTGEQNFLRIRIAQTTADDYFRKFLVSNTLADIDSAIDLIEKEDRRVPSLISNLIRIGEYRRNKFEVTSDSSDIDRSIGAFHAALRPVPPDHPQRSQLVMSTIKSISQAEKLLEGSGKYETTLSELINELLSLPLEILTTPERLGAKADLMRTKYAESQNADDLAEVIRLYQQAIKALPPDGADDLRVKFLFSLGESFLTKFQRFSYIADIDSAIDAFHEAAQIGTVTTQTREKSLRILGDAFQSRWGVSFQATDLDQSIAQTEASVKLLAPDDPDRAASSRALFALFCLRFSCSEKVPGIDELLTC</sequence>